<evidence type="ECO:0000313" key="1">
    <source>
        <dbReference type="EMBL" id="QAT17611.1"/>
    </source>
</evidence>
<organism evidence="1 2">
    <name type="scientific">Velamenicoccus archaeovorus</name>
    <dbReference type="NCBI Taxonomy" id="1930593"/>
    <lineage>
        <taxon>Bacteria</taxon>
        <taxon>Pseudomonadati</taxon>
        <taxon>Candidatus Omnitrophota</taxon>
        <taxon>Candidatus Velamenicoccus</taxon>
    </lineage>
</organism>
<dbReference type="KEGG" id="vai:BU251_07715"/>
<dbReference type="EMBL" id="CP019384">
    <property type="protein sequence ID" value="QAT17611.1"/>
    <property type="molecule type" value="Genomic_DNA"/>
</dbReference>
<dbReference type="Proteomes" id="UP000287243">
    <property type="component" value="Chromosome"/>
</dbReference>
<accession>A0A410P6B2</accession>
<name>A0A410P6B2_VELA1</name>
<keyword evidence="2" id="KW-1185">Reference proteome</keyword>
<dbReference type="AlphaFoldDB" id="A0A410P6B2"/>
<evidence type="ECO:0008006" key="3">
    <source>
        <dbReference type="Google" id="ProtNLM"/>
    </source>
</evidence>
<protein>
    <recommendedName>
        <fullName evidence="3">PsbP C-terminal domain-containing protein</fullName>
    </recommendedName>
</protein>
<dbReference type="Gene3D" id="3.40.1000.10">
    <property type="entry name" value="Mog1/PsbP, alpha/beta/alpha sandwich"/>
    <property type="match status" value="1"/>
</dbReference>
<reference evidence="1 2" key="1">
    <citation type="submission" date="2017-01" db="EMBL/GenBank/DDBJ databases">
        <title>First insights into the biology of 'candidatus Vampirococcus archaeovorus'.</title>
        <authorList>
            <person name="Kizina J."/>
            <person name="Jordan S."/>
            <person name="Stueber K."/>
            <person name="Reinhardt R."/>
            <person name="Harder J."/>
        </authorList>
    </citation>
    <scope>NUCLEOTIDE SEQUENCE [LARGE SCALE GENOMIC DNA]</scope>
    <source>
        <strain evidence="1 2">LiM</strain>
    </source>
</reference>
<evidence type="ECO:0000313" key="2">
    <source>
        <dbReference type="Proteomes" id="UP000287243"/>
    </source>
</evidence>
<sequence length="184" mass="20577">MIFTVAVVAAAVFQGDTMADQDFSYQSSFCTLRYPKGWTLRESKGKTEAYTQVHVFGERNKDLGFGPSITLTVYPKKDKGGVYASAQALADHAVQAAHGLSSFKLESRSTVKLPFGIDALRCVMTYVLRLPIYQVNAKDVLLKEETYYFEKGDDIYVLSYKNTDVDFAAQESLFLDTLESFKLS</sequence>
<gene>
    <name evidence="1" type="ORF">BU251_07715</name>
</gene>
<proteinExistence type="predicted"/>